<dbReference type="InterPro" id="IPR011009">
    <property type="entry name" value="Kinase-like_dom_sf"/>
</dbReference>
<comment type="similarity">
    <text evidence="2">Belongs to the AIM9 family.</text>
</comment>
<evidence type="ECO:0000256" key="3">
    <source>
        <dbReference type="ARBA" id="ARBA00016197"/>
    </source>
</evidence>
<organism evidence="8 9">
    <name type="scientific">Aspergillus minisclerotigenes</name>
    <dbReference type="NCBI Taxonomy" id="656917"/>
    <lineage>
        <taxon>Eukaryota</taxon>
        <taxon>Fungi</taxon>
        <taxon>Dikarya</taxon>
        <taxon>Ascomycota</taxon>
        <taxon>Pezizomycotina</taxon>
        <taxon>Eurotiomycetes</taxon>
        <taxon>Eurotiomycetidae</taxon>
        <taxon>Eurotiales</taxon>
        <taxon>Aspergillaceae</taxon>
        <taxon>Aspergillus</taxon>
        <taxon>Aspergillus subgen. Circumdati</taxon>
    </lineage>
</organism>
<evidence type="ECO:0000256" key="2">
    <source>
        <dbReference type="ARBA" id="ARBA00005543"/>
    </source>
</evidence>
<dbReference type="Proteomes" id="UP000326289">
    <property type="component" value="Unassembled WGS sequence"/>
</dbReference>
<evidence type="ECO:0000256" key="4">
    <source>
        <dbReference type="ARBA" id="ARBA00022946"/>
    </source>
</evidence>
<dbReference type="EMBL" id="ML732864">
    <property type="protein sequence ID" value="KAB8268648.1"/>
    <property type="molecule type" value="Genomic_DNA"/>
</dbReference>
<accession>A0A5N6IQJ1</accession>
<feature type="domain" description="Aminoglycoside phosphotransferase" evidence="7">
    <location>
        <begin position="204"/>
        <end position="258"/>
    </location>
</feature>
<keyword evidence="4" id="KW-0809">Transit peptide</keyword>
<dbReference type="GO" id="GO:0005739">
    <property type="term" value="C:mitochondrion"/>
    <property type="evidence" value="ECO:0007669"/>
    <property type="project" value="UniProtKB-SubCell"/>
</dbReference>
<evidence type="ECO:0000256" key="5">
    <source>
        <dbReference type="ARBA" id="ARBA00023128"/>
    </source>
</evidence>
<dbReference type="PANTHER" id="PTHR36091:SF1">
    <property type="entry name" value="ALTERED INHERITANCE OF MITOCHONDRIA PROTEIN 9, MITOCHONDRIAL"/>
    <property type="match status" value="1"/>
</dbReference>
<dbReference type="InterPro" id="IPR051035">
    <property type="entry name" value="Mito_inheritance_9"/>
</dbReference>
<evidence type="ECO:0000259" key="7">
    <source>
        <dbReference type="Pfam" id="PF01636"/>
    </source>
</evidence>
<gene>
    <name evidence="8" type="ORF">BDV30DRAFT_230555</name>
</gene>
<comment type="subcellular location">
    <subcellularLocation>
        <location evidence="1">Mitochondrion</location>
    </subcellularLocation>
</comment>
<dbReference type="AlphaFoldDB" id="A0A5N6IQJ1"/>
<evidence type="ECO:0000256" key="1">
    <source>
        <dbReference type="ARBA" id="ARBA00004173"/>
    </source>
</evidence>
<reference evidence="8 9" key="1">
    <citation type="submission" date="2019-04" db="EMBL/GenBank/DDBJ databases">
        <title>Fungal friends and foes A comparative genomics study of 23 Aspergillus species from section Flavi.</title>
        <authorList>
            <consortium name="DOE Joint Genome Institute"/>
            <person name="Kjaerbolling I."/>
            <person name="Vesth T.C."/>
            <person name="Frisvad J.C."/>
            <person name="Nybo J.L."/>
            <person name="Theobald S."/>
            <person name="Kildgaard S."/>
            <person name="Petersen T.I."/>
            <person name="Kuo A."/>
            <person name="Sato A."/>
            <person name="Lyhne E.K."/>
            <person name="Kogle M.E."/>
            <person name="Wiebenga A."/>
            <person name="Kun R.S."/>
            <person name="Lubbers R.J."/>
            <person name="Makela M.R."/>
            <person name="Barry K."/>
            <person name="Chovatia M."/>
            <person name="Clum A."/>
            <person name="Daum C."/>
            <person name="Haridas S."/>
            <person name="He G."/>
            <person name="LaButti K."/>
            <person name="Lipzen A."/>
            <person name="Mondo S."/>
            <person name="Pangilinan J."/>
            <person name="Riley R."/>
            <person name="Salamov A."/>
            <person name="Simmons B.A."/>
            <person name="Magnuson J.K."/>
            <person name="Henrissat B."/>
            <person name="Mortensen U.H."/>
            <person name="Larsen T.O."/>
            <person name="De vries R.P."/>
            <person name="Grigoriev I.V."/>
            <person name="Machida M."/>
            <person name="Baker S.E."/>
            <person name="Andersen M.R."/>
        </authorList>
    </citation>
    <scope>NUCLEOTIDE SEQUENCE [LARGE SCALE GENOMIC DNA]</scope>
    <source>
        <strain evidence="8 9">CBS 117635</strain>
    </source>
</reference>
<evidence type="ECO:0000313" key="8">
    <source>
        <dbReference type="EMBL" id="KAB8268648.1"/>
    </source>
</evidence>
<sequence>MIHLREVFLTTNAKPLCSCHNLHLFVLKGLAVDPYSYTSGRWLNRDDLQRKSRATEVVSCIKKEGGFNRVFVLTLDSGHRLATKLPTKIAGPSRLTINSEVATMEYLRLKTSIPNPKVLTWSDDPLNPFSDSPIDQSKKVSLQDERFCIGPSCSSIIWNTSPGELELYGAPSVDCGPCYTRIPQGHMVKDEQLPYQGSIQDHTELLETNQKVLDRLIQDPRIQKAASPTPIHADLHKRNIYVSPDDPTVVTGIIDWQSTSKKQLNDAKICHQTYDMCMKGLIPKLRQAMLLDPALDSATALHQELMELSAKWSDLGMQGSCPYLPDEQQVAIHVKLYEDFETVQRLKMWLRDSLGTDSDGWVPNDVWEAAKDVHRAAYNEWMETARNVEAKGDELTVEKADRLWPFDSR</sequence>
<evidence type="ECO:0000313" key="9">
    <source>
        <dbReference type="Proteomes" id="UP000326289"/>
    </source>
</evidence>
<protein>
    <recommendedName>
        <fullName evidence="3">Altered inheritance of mitochondria protein 9, mitochondrial</fullName>
    </recommendedName>
    <alternativeName>
        <fullName evidence="6">Found in mitochondrial proteome protein 29</fullName>
    </alternativeName>
</protein>
<name>A0A5N6IQJ1_9EURO</name>
<proteinExistence type="inferred from homology"/>
<keyword evidence="5" id="KW-0496">Mitochondrion</keyword>
<keyword evidence="9" id="KW-1185">Reference proteome</keyword>
<dbReference type="PANTHER" id="PTHR36091">
    <property type="entry name" value="ALTERED INHERITANCE OF MITOCHONDRIA PROTEIN 9, MITOCHONDRIAL"/>
    <property type="match status" value="1"/>
</dbReference>
<dbReference type="InterPro" id="IPR002575">
    <property type="entry name" value="Aminoglycoside_PTrfase"/>
</dbReference>
<dbReference type="Pfam" id="PF01636">
    <property type="entry name" value="APH"/>
    <property type="match status" value="1"/>
</dbReference>
<dbReference type="Gene3D" id="3.90.1200.10">
    <property type="match status" value="1"/>
</dbReference>
<dbReference type="SUPFAM" id="SSF56112">
    <property type="entry name" value="Protein kinase-like (PK-like)"/>
    <property type="match status" value="1"/>
</dbReference>
<evidence type="ECO:0000256" key="6">
    <source>
        <dbReference type="ARBA" id="ARBA00031849"/>
    </source>
</evidence>